<dbReference type="RefSeq" id="WP_369018379.1">
    <property type="nucleotide sequence ID" value="NZ_CP121689.1"/>
</dbReference>
<accession>A0ABZ2YDH9</accession>
<name>A0ABZ2YDH9_9BACT</name>
<dbReference type="Proteomes" id="UP001461341">
    <property type="component" value="Chromosome"/>
</dbReference>
<dbReference type="EMBL" id="CP121689">
    <property type="protein sequence ID" value="WZL76221.1"/>
    <property type="molecule type" value="Genomic_DNA"/>
</dbReference>
<keyword evidence="4" id="KW-1185">Reference proteome</keyword>
<dbReference type="Gene3D" id="2.40.50.580">
    <property type="match status" value="1"/>
</dbReference>
<protein>
    <submittedName>
        <fullName evidence="3">DNA/RNA nuclease SfsA</fullName>
    </submittedName>
</protein>
<feature type="domain" description="SfsA N-terminal OB" evidence="2">
    <location>
        <begin position="20"/>
        <end position="77"/>
    </location>
</feature>
<dbReference type="PANTHER" id="PTHR30545">
    <property type="entry name" value="SUGAR FERMENTATION STIMULATION PROTEIN A"/>
    <property type="match status" value="1"/>
</dbReference>
<dbReference type="InterPro" id="IPR041465">
    <property type="entry name" value="SfsA_N"/>
</dbReference>
<dbReference type="InterPro" id="IPR040452">
    <property type="entry name" value="SfsA_C"/>
</dbReference>
<dbReference type="CDD" id="cd22358">
    <property type="entry name" value="SfsA-like_archaeal"/>
    <property type="match status" value="1"/>
</dbReference>
<evidence type="ECO:0000313" key="3">
    <source>
        <dbReference type="EMBL" id="WZL76221.1"/>
    </source>
</evidence>
<dbReference type="Gene3D" id="3.40.1350.60">
    <property type="match status" value="1"/>
</dbReference>
<evidence type="ECO:0000313" key="4">
    <source>
        <dbReference type="Proteomes" id="UP001461341"/>
    </source>
</evidence>
<gene>
    <name evidence="3" type="primary">sfsA</name>
    <name evidence="3" type="ORF">QBE54_00375</name>
</gene>
<dbReference type="Pfam" id="PF17746">
    <property type="entry name" value="SfsA_N"/>
    <property type="match status" value="1"/>
</dbReference>
<dbReference type="NCBIfam" id="TIGR00230">
    <property type="entry name" value="sfsA"/>
    <property type="match status" value="1"/>
</dbReference>
<dbReference type="Pfam" id="PF03749">
    <property type="entry name" value="SfsA"/>
    <property type="match status" value="1"/>
</dbReference>
<evidence type="ECO:0000259" key="2">
    <source>
        <dbReference type="Pfam" id="PF17746"/>
    </source>
</evidence>
<dbReference type="InterPro" id="IPR005224">
    <property type="entry name" value="SfsA"/>
</dbReference>
<sequence>MFDSFLCLELPDLEFCVFQKRINRFLVEAIWKTRIIRLSLGNTGRLTDLLLRGRRACFLPRKAPKTEGRLIGIEVKKNAFALLDTNLMELAFSSALARNLVRWLKDPKVLKRNPQWKGNKFDFLLESEGEEWMCELKGALLQKGNAALYPDCPSPRGKRHIRELINYAQQKNRALLCFVTSLPGVSCFQPNYSVDPTLKTLFIQALKSGMLIKSVAFRFFPPQILLENQDLPVKL</sequence>
<organism evidence="3 4">
    <name type="scientific">Thermatribacter velox</name>
    <dbReference type="NCBI Taxonomy" id="3039681"/>
    <lineage>
        <taxon>Bacteria</taxon>
        <taxon>Pseudomonadati</taxon>
        <taxon>Atribacterota</taxon>
        <taxon>Atribacteria</taxon>
        <taxon>Atribacterales</taxon>
        <taxon>Thermatribacteraceae</taxon>
        <taxon>Thermatribacter</taxon>
    </lineage>
</organism>
<proteinExistence type="predicted"/>
<feature type="domain" description="Sugar fermentation stimulation protein C-terminal" evidence="1">
    <location>
        <begin position="91"/>
        <end position="219"/>
    </location>
</feature>
<evidence type="ECO:0000259" key="1">
    <source>
        <dbReference type="Pfam" id="PF03749"/>
    </source>
</evidence>
<reference evidence="3 4" key="1">
    <citation type="submission" date="2023-03" db="EMBL/GenBank/DDBJ databases">
        <title>Novel Species.</title>
        <authorList>
            <person name="Ma S."/>
        </authorList>
    </citation>
    <scope>NUCLEOTIDE SEQUENCE [LARGE SCALE GENOMIC DNA]</scope>
    <source>
        <strain evidence="3 4">B11</strain>
    </source>
</reference>
<dbReference type="PANTHER" id="PTHR30545:SF2">
    <property type="entry name" value="SUGAR FERMENTATION STIMULATION PROTEIN A"/>
    <property type="match status" value="1"/>
</dbReference>